<keyword evidence="4" id="KW-0274">FAD</keyword>
<dbReference type="InterPro" id="IPR015899">
    <property type="entry name" value="UDP-GalPyranose_mutase_C"/>
</dbReference>
<dbReference type="PANTHER" id="PTHR21197">
    <property type="entry name" value="UDP-GALACTOPYRANOSE MUTASE"/>
    <property type="match status" value="1"/>
</dbReference>
<comment type="cofactor">
    <cofactor evidence="1">
        <name>FAD</name>
        <dbReference type="ChEBI" id="CHEBI:57692"/>
    </cofactor>
</comment>
<evidence type="ECO:0000313" key="7">
    <source>
        <dbReference type="EMBL" id="MCL6679630.1"/>
    </source>
</evidence>
<comment type="caution">
    <text evidence="7">The sequence shown here is derived from an EMBL/GenBank/DDBJ whole genome shotgun (WGS) entry which is preliminary data.</text>
</comment>
<dbReference type="NCBIfam" id="TIGR00031">
    <property type="entry name" value="UDP-GALP_mutase"/>
    <property type="match status" value="1"/>
</dbReference>
<dbReference type="PANTHER" id="PTHR21197:SF0">
    <property type="entry name" value="UDP-GALACTOPYRANOSE MUTASE"/>
    <property type="match status" value="1"/>
</dbReference>
<dbReference type="RefSeq" id="WP_249868515.1">
    <property type="nucleotide sequence ID" value="NZ_JAMGBC010000001.1"/>
</dbReference>
<dbReference type="Pfam" id="PF13450">
    <property type="entry name" value="NAD_binding_8"/>
    <property type="match status" value="1"/>
</dbReference>
<keyword evidence="5 7" id="KW-0413">Isomerase</keyword>
<dbReference type="Gene3D" id="3.40.50.720">
    <property type="entry name" value="NAD(P)-binding Rossmann-like Domain"/>
    <property type="match status" value="3"/>
</dbReference>
<reference evidence="7" key="1">
    <citation type="submission" date="2022-05" db="EMBL/GenBank/DDBJ databases">
        <authorList>
            <person name="Jo J.-H."/>
            <person name="Im W.-T."/>
        </authorList>
    </citation>
    <scope>NUCLEOTIDE SEQUENCE</scope>
    <source>
        <strain evidence="7">RG327</strain>
    </source>
</reference>
<name>A0ABT0RH79_9SPHN</name>
<accession>A0ABT0RH79</accession>
<evidence type="ECO:0000313" key="8">
    <source>
        <dbReference type="Proteomes" id="UP001165343"/>
    </source>
</evidence>
<evidence type="ECO:0000256" key="2">
    <source>
        <dbReference type="ARBA" id="ARBA00009321"/>
    </source>
</evidence>
<keyword evidence="3" id="KW-0285">Flavoprotein</keyword>
<gene>
    <name evidence="7" type="primary">glf</name>
    <name evidence="7" type="ORF">LZ519_09935</name>
</gene>
<evidence type="ECO:0000256" key="3">
    <source>
        <dbReference type="ARBA" id="ARBA00022630"/>
    </source>
</evidence>
<dbReference type="SUPFAM" id="SSF51971">
    <property type="entry name" value="Nucleotide-binding domain"/>
    <property type="match status" value="1"/>
</dbReference>
<keyword evidence="8" id="KW-1185">Reference proteome</keyword>
<dbReference type="SUPFAM" id="SSF54373">
    <property type="entry name" value="FAD-linked reductases, C-terminal domain"/>
    <property type="match status" value="1"/>
</dbReference>
<dbReference type="EC" id="5.4.99.9" evidence="7"/>
<feature type="domain" description="UDP-galactopyranose mutase C-terminal" evidence="6">
    <location>
        <begin position="161"/>
        <end position="359"/>
    </location>
</feature>
<dbReference type="Pfam" id="PF03275">
    <property type="entry name" value="GLF"/>
    <property type="match status" value="1"/>
</dbReference>
<sequence>MNAPFAAPNDRKPYDYLVVGAGFAGSVIAERLASQHGARVLVIDRRNHIGGNAYDEPNEAGILYHKYGPHIFHTNSDAVVDYLSQFTEWRPYEHRVRASVRDKLVPIPINRTTLNELFGLDLKTDEEAAEYLASRAEPVDEIKNSEDVVINAVGRELYELFFQGYTRKQWGIDPSELDKSVTARIPTRTNTDDRYFTDKFQAMPSGGYTAMFKRILGHPLIEVRTGVDFSDFRDRWKQIADHLVFTGPIDEYFDHRFGKLPYRSLKFDHQTLEQERFQETGTVNYPSPDIPYTRISEYKHLTGQEHPRTTITYEYPSAEGDPYYPIPRPENQELFKRYEELADSTEDVTFVGRLATYRYYNMDQIVGQALATFRRMDEKRGTRGSSEQAALAAE</sequence>
<evidence type="ECO:0000256" key="5">
    <source>
        <dbReference type="ARBA" id="ARBA00023235"/>
    </source>
</evidence>
<dbReference type="InterPro" id="IPR004379">
    <property type="entry name" value="UDP-GALP_mutase"/>
</dbReference>
<evidence type="ECO:0000259" key="6">
    <source>
        <dbReference type="Pfam" id="PF03275"/>
    </source>
</evidence>
<dbReference type="EMBL" id="JAMGBC010000001">
    <property type="protein sequence ID" value="MCL6679630.1"/>
    <property type="molecule type" value="Genomic_DNA"/>
</dbReference>
<dbReference type="GO" id="GO:0008767">
    <property type="term" value="F:UDP-galactopyranose mutase activity"/>
    <property type="evidence" value="ECO:0007669"/>
    <property type="project" value="UniProtKB-EC"/>
</dbReference>
<proteinExistence type="inferred from homology"/>
<evidence type="ECO:0000256" key="1">
    <source>
        <dbReference type="ARBA" id="ARBA00001974"/>
    </source>
</evidence>
<organism evidence="7 8">
    <name type="scientific">Sphingomonas anseongensis</name>
    <dbReference type="NCBI Taxonomy" id="2908207"/>
    <lineage>
        <taxon>Bacteria</taxon>
        <taxon>Pseudomonadati</taxon>
        <taxon>Pseudomonadota</taxon>
        <taxon>Alphaproteobacteria</taxon>
        <taxon>Sphingomonadales</taxon>
        <taxon>Sphingomonadaceae</taxon>
        <taxon>Sphingomonas</taxon>
    </lineage>
</organism>
<evidence type="ECO:0000256" key="4">
    <source>
        <dbReference type="ARBA" id="ARBA00022827"/>
    </source>
</evidence>
<comment type="similarity">
    <text evidence="2">Belongs to the UDP-galactopyranose/dTDP-fucopyranose mutase family.</text>
</comment>
<dbReference type="Proteomes" id="UP001165343">
    <property type="component" value="Unassembled WGS sequence"/>
</dbReference>
<protein>
    <submittedName>
        <fullName evidence="7">UDP-galactopyranose mutase</fullName>
        <ecNumber evidence="7">5.4.99.9</ecNumber>
    </submittedName>
</protein>